<dbReference type="EMBL" id="BQKY01000013">
    <property type="protein sequence ID" value="GJN93099.1"/>
    <property type="molecule type" value="Genomic_DNA"/>
</dbReference>
<dbReference type="AlphaFoldDB" id="A0AAV5GRG4"/>
<gene>
    <name evidence="2" type="ORF">Rhopal_006144-T1</name>
</gene>
<evidence type="ECO:0000313" key="3">
    <source>
        <dbReference type="Proteomes" id="UP001342314"/>
    </source>
</evidence>
<sequence length="682" mass="74676">MAETGTSTPQTLEQLVAEHRTALNTLYAALSPAPQPLVDAHLASLHSTLSAAISTQHAAASAEVAEAEERLAAAWRRVHDWQTALGEPLRPAKQRGDGPLLSLVDEVERIREGMKGRMEERGKRILVLQERLRELADIVGREWLQVELEQAAQEGRWEDLNLKLDRMGELEREVMRCEAEITHRRELLTNNANEIFALRNELGIHQEGTDSSVADPLDEEILWHLGVGDARQPPREMSPTTENLEEEKDSRNSLIQTTYDKLYPLWTMLGVTEEEMEDFVNRHMGSTLDVVNAYQDELARMLSLKRTNMSAFIQREREQLTSLWDALYVSHSQRLAQFPALTISVEPTVVWNAAKGCEEEVVSDNVSEELLVAHERERERLEREVEESRPVLERLQKYFEVVEKMKELEAAAADPSRLMDKSRGAAMRLAQEAKDRKRVDRERPKLEAELRVLIPQWEAQHERPFLIDGVGFIQQLDEQIRAEELEKENKKRAKLGGSAATSARALKPQHTGASTMAPLKRQMTGASVRSATSSTSTGPPAPKRLAAGSAAPTPAAARIARPRSVLGDANGATPHSVAATPVPLKAQMTGRARAGTLSAHSSGALATPLTHANVSAASSAMSAGGMQSGMRIPAAWRSAGGGGAAASPSLGTSGTGLGAARGLLVPQATGGFRPRPSTQMQL</sequence>
<dbReference type="Proteomes" id="UP001342314">
    <property type="component" value="Unassembled WGS sequence"/>
</dbReference>
<feature type="region of interest" description="Disordered" evidence="1">
    <location>
        <begin position="229"/>
        <end position="251"/>
    </location>
</feature>
<dbReference type="GO" id="GO:1990023">
    <property type="term" value="C:mitotic spindle midzone"/>
    <property type="evidence" value="ECO:0007669"/>
    <property type="project" value="TreeGrafter"/>
</dbReference>
<feature type="region of interest" description="Disordered" evidence="1">
    <location>
        <begin position="488"/>
        <end position="556"/>
    </location>
</feature>
<evidence type="ECO:0000256" key="1">
    <source>
        <dbReference type="SAM" id="MobiDB-lite"/>
    </source>
</evidence>
<proteinExistence type="predicted"/>
<dbReference type="PANTHER" id="PTHR19321:SF41">
    <property type="entry name" value="FASCETTO-RELATED"/>
    <property type="match status" value="1"/>
</dbReference>
<organism evidence="2 3">
    <name type="scientific">Rhodotorula paludigena</name>
    <dbReference type="NCBI Taxonomy" id="86838"/>
    <lineage>
        <taxon>Eukaryota</taxon>
        <taxon>Fungi</taxon>
        <taxon>Dikarya</taxon>
        <taxon>Basidiomycota</taxon>
        <taxon>Pucciniomycotina</taxon>
        <taxon>Microbotryomycetes</taxon>
        <taxon>Sporidiobolales</taxon>
        <taxon>Sporidiobolaceae</taxon>
        <taxon>Rhodotorula</taxon>
    </lineage>
</organism>
<dbReference type="GO" id="GO:0051256">
    <property type="term" value="P:mitotic spindle midzone assembly"/>
    <property type="evidence" value="ECO:0007669"/>
    <property type="project" value="TreeGrafter"/>
</dbReference>
<evidence type="ECO:0000313" key="2">
    <source>
        <dbReference type="EMBL" id="GJN93099.1"/>
    </source>
</evidence>
<dbReference type="GO" id="GO:0008017">
    <property type="term" value="F:microtubule binding"/>
    <property type="evidence" value="ECO:0007669"/>
    <property type="project" value="InterPro"/>
</dbReference>
<protein>
    <recommendedName>
        <fullName evidence="4">Microtubule associated protein</fullName>
    </recommendedName>
</protein>
<reference evidence="2 3" key="1">
    <citation type="submission" date="2021-12" db="EMBL/GenBank/DDBJ databases">
        <title>High titer production of polyol ester of fatty acids by Rhodotorula paludigena BS15 towards product separation-free biomass refinery.</title>
        <authorList>
            <person name="Mano J."/>
            <person name="Ono H."/>
            <person name="Tanaka T."/>
            <person name="Naito K."/>
            <person name="Sushida H."/>
            <person name="Ike M."/>
            <person name="Tokuyasu K."/>
            <person name="Kitaoka M."/>
        </authorList>
    </citation>
    <scope>NUCLEOTIDE SEQUENCE [LARGE SCALE GENOMIC DNA]</scope>
    <source>
        <strain evidence="2 3">BS15</strain>
    </source>
</reference>
<dbReference type="InterPro" id="IPR007145">
    <property type="entry name" value="MAP65_Ase1_PRC1"/>
</dbReference>
<accession>A0AAV5GRG4</accession>
<feature type="compositionally biased region" description="Low complexity" evidence="1">
    <location>
        <begin position="546"/>
        <end position="556"/>
    </location>
</feature>
<feature type="compositionally biased region" description="Low complexity" evidence="1">
    <location>
        <begin position="524"/>
        <end position="538"/>
    </location>
</feature>
<comment type="caution">
    <text evidence="2">The sequence shown here is derived from an EMBL/GenBank/DDBJ whole genome shotgun (WGS) entry which is preliminary data.</text>
</comment>
<dbReference type="GO" id="GO:0005737">
    <property type="term" value="C:cytoplasm"/>
    <property type="evidence" value="ECO:0007669"/>
    <property type="project" value="TreeGrafter"/>
</dbReference>
<evidence type="ECO:0008006" key="4">
    <source>
        <dbReference type="Google" id="ProtNLM"/>
    </source>
</evidence>
<dbReference type="Gene3D" id="1.20.58.1520">
    <property type="match status" value="1"/>
</dbReference>
<dbReference type="PANTHER" id="PTHR19321">
    <property type="entry name" value="PROTEIN REGULATOR OF CYTOKINESIS 1 PRC1-RELATED"/>
    <property type="match status" value="1"/>
</dbReference>
<dbReference type="Pfam" id="PF03999">
    <property type="entry name" value="MAP65_ASE1"/>
    <property type="match status" value="1"/>
</dbReference>
<name>A0AAV5GRG4_9BASI</name>
<keyword evidence="3" id="KW-1185">Reference proteome</keyword>